<dbReference type="GO" id="GO:0046983">
    <property type="term" value="F:protein dimerization activity"/>
    <property type="evidence" value="ECO:0007669"/>
    <property type="project" value="InterPro"/>
</dbReference>
<evidence type="ECO:0000256" key="6">
    <source>
        <dbReference type="ARBA" id="ARBA00022989"/>
    </source>
</evidence>
<keyword evidence="6 9" id="KW-1133">Transmembrane helix</keyword>
<dbReference type="Pfam" id="PF02518">
    <property type="entry name" value="HATPase_c"/>
    <property type="match status" value="1"/>
</dbReference>
<dbReference type="GO" id="GO:0000155">
    <property type="term" value="F:phosphorelay sensor kinase activity"/>
    <property type="evidence" value="ECO:0007669"/>
    <property type="project" value="InterPro"/>
</dbReference>
<dbReference type="Gene3D" id="3.30.565.10">
    <property type="entry name" value="Histidine kinase-like ATPase, C-terminal domain"/>
    <property type="match status" value="1"/>
</dbReference>
<sequence length="561" mass="59446">MQGRRNSPKDFSAHTIAVLLRCVMLILIAALTWLCTRDLSQLKWVVMLALASIPAVMPPPPHRIAAPLGRLAEVVLVGLGASAIAVAADSAGFVDAGMGAAAILPYLAVPLTAATFQGRPLEGAGLLAVAALTLGVAGYLTDGNQLKQLGYLTQVTQWLTLAAIGTVTAGAMQRAVLARRAPQPYAEATRLLTQLRQVARQLPGATLDPGSIAEHLLEELRTIGRAERAAVFAASGGGRLEVLAQFGVDGDSSMRAAWETHLDADSAIADAWASQQPQISSRTQLRSVAPTDPVSALVVPLIAGVRTVGLVVLERDGVGGYPPSLTYRVISTAAPAALRLEAALLFDEVRSLATNEERQRLAREIHDGVAQELAMIGYGIDNAQASLPDNPQATASDLHELRGEVTRVITELRLSLFELRTEVDRHGGLTAAIAEFARISGNQAGLKVHLSLDEVGRLPASIESELLRIAQEAITNARKHAYAGNLWVTCTVDPPFAQIEVSDDGQGLSDQRSQGSYGLAIMAERAERIRGRLEISPRQPCGTTVAVVVGGTARHETRSTR</sequence>
<name>A0A8J3QDQ6_9ACTN</name>
<organism evidence="11 12">
    <name type="scientific">Rhizocola hellebori</name>
    <dbReference type="NCBI Taxonomy" id="1392758"/>
    <lineage>
        <taxon>Bacteria</taxon>
        <taxon>Bacillati</taxon>
        <taxon>Actinomycetota</taxon>
        <taxon>Actinomycetes</taxon>
        <taxon>Micromonosporales</taxon>
        <taxon>Micromonosporaceae</taxon>
        <taxon>Rhizocola</taxon>
    </lineage>
</organism>
<dbReference type="Proteomes" id="UP000612899">
    <property type="component" value="Unassembled WGS sequence"/>
</dbReference>
<dbReference type="Gene3D" id="1.20.5.1930">
    <property type="match status" value="1"/>
</dbReference>
<dbReference type="EMBL" id="BONY01000055">
    <property type="protein sequence ID" value="GIH08821.1"/>
    <property type="molecule type" value="Genomic_DNA"/>
</dbReference>
<evidence type="ECO:0000256" key="4">
    <source>
        <dbReference type="ARBA" id="ARBA00022692"/>
    </source>
</evidence>
<dbReference type="InterPro" id="IPR003018">
    <property type="entry name" value="GAF"/>
</dbReference>
<evidence type="ECO:0000259" key="10">
    <source>
        <dbReference type="SMART" id="SM00387"/>
    </source>
</evidence>
<keyword evidence="2" id="KW-1003">Cell membrane</keyword>
<dbReference type="InterPro" id="IPR050482">
    <property type="entry name" value="Sensor_HK_TwoCompSys"/>
</dbReference>
<dbReference type="CDD" id="cd16917">
    <property type="entry name" value="HATPase_UhpB-NarQ-NarX-like"/>
    <property type="match status" value="1"/>
</dbReference>
<protein>
    <recommendedName>
        <fullName evidence="10">Histidine kinase/HSP90-like ATPase domain-containing protein</fullName>
    </recommendedName>
</protein>
<dbReference type="InterPro" id="IPR029016">
    <property type="entry name" value="GAF-like_dom_sf"/>
</dbReference>
<feature type="transmembrane region" description="Helical" evidence="9">
    <location>
        <begin position="71"/>
        <end position="91"/>
    </location>
</feature>
<keyword evidence="12" id="KW-1185">Reference proteome</keyword>
<feature type="transmembrane region" description="Helical" evidence="9">
    <location>
        <begin position="40"/>
        <end position="59"/>
    </location>
</feature>
<evidence type="ECO:0000256" key="8">
    <source>
        <dbReference type="ARBA" id="ARBA00023136"/>
    </source>
</evidence>
<reference evidence="11" key="1">
    <citation type="submission" date="2021-01" db="EMBL/GenBank/DDBJ databases">
        <title>Whole genome shotgun sequence of Rhizocola hellebori NBRC 109834.</title>
        <authorList>
            <person name="Komaki H."/>
            <person name="Tamura T."/>
        </authorList>
    </citation>
    <scope>NUCLEOTIDE SEQUENCE</scope>
    <source>
        <strain evidence="11">NBRC 109834</strain>
    </source>
</reference>
<dbReference type="InterPro" id="IPR036890">
    <property type="entry name" value="HATPase_C_sf"/>
</dbReference>
<evidence type="ECO:0000313" key="12">
    <source>
        <dbReference type="Proteomes" id="UP000612899"/>
    </source>
</evidence>
<dbReference type="PANTHER" id="PTHR24421:SF37">
    <property type="entry name" value="SENSOR HISTIDINE KINASE NARS"/>
    <property type="match status" value="1"/>
</dbReference>
<dbReference type="AlphaFoldDB" id="A0A8J3QDQ6"/>
<dbReference type="InterPro" id="IPR003594">
    <property type="entry name" value="HATPase_dom"/>
</dbReference>
<feature type="transmembrane region" description="Helical" evidence="9">
    <location>
        <begin position="97"/>
        <end position="116"/>
    </location>
</feature>
<gene>
    <name evidence="11" type="ORF">Rhe02_68880</name>
</gene>
<dbReference type="Gene3D" id="3.30.450.40">
    <property type="match status" value="1"/>
</dbReference>
<keyword evidence="7" id="KW-0902">Two-component regulatory system</keyword>
<dbReference type="GO" id="GO:0005886">
    <property type="term" value="C:plasma membrane"/>
    <property type="evidence" value="ECO:0007669"/>
    <property type="project" value="UniProtKB-SubCell"/>
</dbReference>
<proteinExistence type="predicted"/>
<keyword evidence="8 9" id="KW-0472">Membrane</keyword>
<comment type="caution">
    <text evidence="11">The sequence shown here is derived from an EMBL/GenBank/DDBJ whole genome shotgun (WGS) entry which is preliminary data.</text>
</comment>
<feature type="transmembrane region" description="Helical" evidence="9">
    <location>
        <begin position="152"/>
        <end position="172"/>
    </location>
</feature>
<accession>A0A8J3QDQ6</accession>
<dbReference type="SUPFAM" id="SSF55781">
    <property type="entry name" value="GAF domain-like"/>
    <property type="match status" value="1"/>
</dbReference>
<evidence type="ECO:0000256" key="7">
    <source>
        <dbReference type="ARBA" id="ARBA00023012"/>
    </source>
</evidence>
<dbReference type="SUPFAM" id="SSF55874">
    <property type="entry name" value="ATPase domain of HSP90 chaperone/DNA topoisomerase II/histidine kinase"/>
    <property type="match status" value="1"/>
</dbReference>
<feature type="transmembrane region" description="Helical" evidence="9">
    <location>
        <begin position="123"/>
        <end position="140"/>
    </location>
</feature>
<comment type="subcellular location">
    <subcellularLocation>
        <location evidence="1">Cell membrane</location>
        <topology evidence="1">Multi-pass membrane protein</topology>
    </subcellularLocation>
</comment>
<dbReference type="SMART" id="SM00387">
    <property type="entry name" value="HATPase_c"/>
    <property type="match status" value="1"/>
</dbReference>
<evidence type="ECO:0000256" key="1">
    <source>
        <dbReference type="ARBA" id="ARBA00004651"/>
    </source>
</evidence>
<dbReference type="PANTHER" id="PTHR24421">
    <property type="entry name" value="NITRATE/NITRITE SENSOR PROTEIN NARX-RELATED"/>
    <property type="match status" value="1"/>
</dbReference>
<evidence type="ECO:0000256" key="5">
    <source>
        <dbReference type="ARBA" id="ARBA00022777"/>
    </source>
</evidence>
<keyword evidence="4 9" id="KW-0812">Transmembrane</keyword>
<evidence type="ECO:0000256" key="3">
    <source>
        <dbReference type="ARBA" id="ARBA00022679"/>
    </source>
</evidence>
<evidence type="ECO:0000256" key="2">
    <source>
        <dbReference type="ARBA" id="ARBA00022475"/>
    </source>
</evidence>
<dbReference type="Pfam" id="PF13492">
    <property type="entry name" value="GAF_3"/>
    <property type="match status" value="1"/>
</dbReference>
<evidence type="ECO:0000256" key="9">
    <source>
        <dbReference type="SAM" id="Phobius"/>
    </source>
</evidence>
<dbReference type="InterPro" id="IPR011712">
    <property type="entry name" value="Sig_transdc_His_kin_sub3_dim/P"/>
</dbReference>
<feature type="transmembrane region" description="Helical" evidence="9">
    <location>
        <begin position="12"/>
        <end position="34"/>
    </location>
</feature>
<dbReference type="Pfam" id="PF07730">
    <property type="entry name" value="HisKA_3"/>
    <property type="match status" value="1"/>
</dbReference>
<keyword evidence="3" id="KW-0808">Transferase</keyword>
<feature type="domain" description="Histidine kinase/HSP90-like ATPase" evidence="10">
    <location>
        <begin position="461"/>
        <end position="553"/>
    </location>
</feature>
<evidence type="ECO:0000313" key="11">
    <source>
        <dbReference type="EMBL" id="GIH08821.1"/>
    </source>
</evidence>
<keyword evidence="5" id="KW-0418">Kinase</keyword>